<proteinExistence type="predicted"/>
<dbReference type="Pfam" id="PF00440">
    <property type="entry name" value="TetR_N"/>
    <property type="match status" value="1"/>
</dbReference>
<accession>A0ABX0GRD8</accession>
<keyword evidence="8" id="KW-1185">Reference proteome</keyword>
<organism evidence="7 8">
    <name type="scientific">Motilibacter deserti</name>
    <dbReference type="NCBI Taxonomy" id="2714956"/>
    <lineage>
        <taxon>Bacteria</taxon>
        <taxon>Bacillati</taxon>
        <taxon>Actinomycetota</taxon>
        <taxon>Actinomycetes</taxon>
        <taxon>Motilibacterales</taxon>
        <taxon>Motilibacteraceae</taxon>
        <taxon>Motilibacter</taxon>
    </lineage>
</organism>
<dbReference type="InterPro" id="IPR001647">
    <property type="entry name" value="HTH_TetR"/>
</dbReference>
<feature type="DNA-binding region" description="H-T-H motif" evidence="5">
    <location>
        <begin position="34"/>
        <end position="53"/>
    </location>
</feature>
<dbReference type="SUPFAM" id="SSF46689">
    <property type="entry name" value="Homeodomain-like"/>
    <property type="match status" value="1"/>
</dbReference>
<dbReference type="PANTHER" id="PTHR30055">
    <property type="entry name" value="HTH-TYPE TRANSCRIPTIONAL REGULATOR RUTR"/>
    <property type="match status" value="1"/>
</dbReference>
<evidence type="ECO:0000256" key="2">
    <source>
        <dbReference type="ARBA" id="ARBA00023015"/>
    </source>
</evidence>
<dbReference type="EMBL" id="JAANNP010000001">
    <property type="protein sequence ID" value="NHC12331.1"/>
    <property type="molecule type" value="Genomic_DNA"/>
</dbReference>
<evidence type="ECO:0000259" key="6">
    <source>
        <dbReference type="PROSITE" id="PS50977"/>
    </source>
</evidence>
<evidence type="ECO:0000313" key="8">
    <source>
        <dbReference type="Proteomes" id="UP000800981"/>
    </source>
</evidence>
<dbReference type="Pfam" id="PF13977">
    <property type="entry name" value="TetR_C_6"/>
    <property type="match status" value="1"/>
</dbReference>
<evidence type="ECO:0000256" key="4">
    <source>
        <dbReference type="ARBA" id="ARBA00023163"/>
    </source>
</evidence>
<dbReference type="Gene3D" id="1.10.357.10">
    <property type="entry name" value="Tetracycline Repressor, domain 2"/>
    <property type="match status" value="1"/>
</dbReference>
<dbReference type="InterPro" id="IPR023772">
    <property type="entry name" value="DNA-bd_HTH_TetR-type_CS"/>
</dbReference>
<reference evidence="7 8" key="1">
    <citation type="submission" date="2020-03" db="EMBL/GenBank/DDBJ databases">
        <title>Two novel Motilibacter sp.</title>
        <authorList>
            <person name="Liu S."/>
        </authorList>
    </citation>
    <scope>NUCLEOTIDE SEQUENCE [LARGE SCALE GENOMIC DNA]</scope>
    <source>
        <strain evidence="7 8">E257</strain>
    </source>
</reference>
<keyword evidence="2" id="KW-0805">Transcription regulation</keyword>
<evidence type="ECO:0000256" key="3">
    <source>
        <dbReference type="ARBA" id="ARBA00023125"/>
    </source>
</evidence>
<dbReference type="Proteomes" id="UP000800981">
    <property type="component" value="Unassembled WGS sequence"/>
</dbReference>
<feature type="domain" description="HTH tetR-type" evidence="6">
    <location>
        <begin position="11"/>
        <end position="71"/>
    </location>
</feature>
<evidence type="ECO:0000313" key="7">
    <source>
        <dbReference type="EMBL" id="NHC12331.1"/>
    </source>
</evidence>
<dbReference type="PRINTS" id="PR00455">
    <property type="entry name" value="HTHTETR"/>
</dbReference>
<dbReference type="RefSeq" id="WP_166276501.1">
    <property type="nucleotide sequence ID" value="NZ_JAANNP010000001.1"/>
</dbReference>
<evidence type="ECO:0000256" key="5">
    <source>
        <dbReference type="PROSITE-ProRule" id="PRU00335"/>
    </source>
</evidence>
<dbReference type="InterPro" id="IPR039538">
    <property type="entry name" value="BetI_C"/>
</dbReference>
<dbReference type="SUPFAM" id="SSF48498">
    <property type="entry name" value="Tetracyclin repressor-like, C-terminal domain"/>
    <property type="match status" value="1"/>
</dbReference>
<comment type="caution">
    <text evidence="7">The sequence shown here is derived from an EMBL/GenBank/DDBJ whole genome shotgun (WGS) entry which is preliminary data.</text>
</comment>
<dbReference type="InterPro" id="IPR050109">
    <property type="entry name" value="HTH-type_TetR-like_transc_reg"/>
</dbReference>
<name>A0ABX0GRD8_9ACTN</name>
<protein>
    <submittedName>
        <fullName evidence="7">TetR/AcrR family transcriptional regulator</fullName>
    </submittedName>
</protein>
<sequence length="200" mass="21657">MARTVDPEKHAARRLHILAAAGRCFSRKGFDATTTADVCAEAGVGSGTLFHYFTNKRALLHALFELDEAEQAERAERALAEADPLAALWRLVDGLVADVRERDYLGLVGVVIQQASRDAEFAALVARTEAATRSALTELVRRCTESGVVDSGHDAEATASWVQSMTDVVYLRLSGDESLDVDAELAVLHDVVSRFLRCAA</sequence>
<keyword evidence="1" id="KW-0678">Repressor</keyword>
<dbReference type="InterPro" id="IPR009057">
    <property type="entry name" value="Homeodomain-like_sf"/>
</dbReference>
<dbReference type="PANTHER" id="PTHR30055:SF226">
    <property type="entry name" value="HTH-TYPE TRANSCRIPTIONAL REGULATOR PKSA"/>
    <property type="match status" value="1"/>
</dbReference>
<dbReference type="PROSITE" id="PS50977">
    <property type="entry name" value="HTH_TETR_2"/>
    <property type="match status" value="1"/>
</dbReference>
<gene>
    <name evidence="7" type="ORF">G9H71_00860</name>
</gene>
<keyword evidence="4" id="KW-0804">Transcription</keyword>
<dbReference type="InterPro" id="IPR036271">
    <property type="entry name" value="Tet_transcr_reg_TetR-rel_C_sf"/>
</dbReference>
<evidence type="ECO:0000256" key="1">
    <source>
        <dbReference type="ARBA" id="ARBA00022491"/>
    </source>
</evidence>
<keyword evidence="3 5" id="KW-0238">DNA-binding</keyword>
<dbReference type="PROSITE" id="PS01081">
    <property type="entry name" value="HTH_TETR_1"/>
    <property type="match status" value="1"/>
</dbReference>